<evidence type="ECO:0000313" key="2">
    <source>
        <dbReference type="EMBL" id="MBD3108468.1"/>
    </source>
</evidence>
<proteinExistence type="predicted"/>
<keyword evidence="1" id="KW-0732">Signal</keyword>
<protein>
    <submittedName>
        <fullName evidence="2">DUF4358 domain-containing protein</fullName>
    </submittedName>
</protein>
<dbReference type="PROSITE" id="PS51257">
    <property type="entry name" value="PROKAR_LIPOPROTEIN"/>
    <property type="match status" value="1"/>
</dbReference>
<dbReference type="EMBL" id="JACXSI010000018">
    <property type="protein sequence ID" value="MBD3108468.1"/>
    <property type="molecule type" value="Genomic_DNA"/>
</dbReference>
<keyword evidence="3" id="KW-1185">Reference proteome</keyword>
<reference evidence="2" key="1">
    <citation type="submission" date="2020-09" db="EMBL/GenBank/DDBJ databases">
        <title>Bacillus faecalis sp. nov., a moderately halophilic bacterium isolated from cow faeces.</title>
        <authorList>
            <person name="Jiang L."/>
            <person name="Lee J."/>
        </authorList>
    </citation>
    <scope>NUCLEOTIDE SEQUENCE</scope>
    <source>
        <strain evidence="2">AGMB 02131</strain>
    </source>
</reference>
<name>A0A927CVB2_9BACI</name>
<dbReference type="Pfam" id="PF14270">
    <property type="entry name" value="DUF4358"/>
    <property type="match status" value="1"/>
</dbReference>
<comment type="caution">
    <text evidence="2">The sequence shown here is derived from an EMBL/GenBank/DDBJ whole genome shotgun (WGS) entry which is preliminary data.</text>
</comment>
<dbReference type="RefSeq" id="WP_190998009.1">
    <property type="nucleotide sequence ID" value="NZ_JACXSI010000018.1"/>
</dbReference>
<feature type="signal peptide" evidence="1">
    <location>
        <begin position="1"/>
        <end position="19"/>
    </location>
</feature>
<dbReference type="InterPro" id="IPR025648">
    <property type="entry name" value="DUF4358"/>
</dbReference>
<evidence type="ECO:0000313" key="3">
    <source>
        <dbReference type="Proteomes" id="UP000602076"/>
    </source>
</evidence>
<dbReference type="Proteomes" id="UP000602076">
    <property type="component" value="Unassembled WGS sequence"/>
</dbReference>
<organism evidence="2 3">
    <name type="scientific">Peribacillus faecalis</name>
    <dbReference type="NCBI Taxonomy" id="2772559"/>
    <lineage>
        <taxon>Bacteria</taxon>
        <taxon>Bacillati</taxon>
        <taxon>Bacillota</taxon>
        <taxon>Bacilli</taxon>
        <taxon>Bacillales</taxon>
        <taxon>Bacillaceae</taxon>
        <taxon>Peribacillus</taxon>
    </lineage>
</organism>
<gene>
    <name evidence="2" type="ORF">IEO70_08820</name>
</gene>
<feature type="chain" id="PRO_5038701255" evidence="1">
    <location>
        <begin position="20"/>
        <end position="178"/>
    </location>
</feature>
<dbReference type="AlphaFoldDB" id="A0A927CVB2"/>
<evidence type="ECO:0000256" key="1">
    <source>
        <dbReference type="SAM" id="SignalP"/>
    </source>
</evidence>
<sequence length="178" mass="20128">MKKITVALLLTFISVILFGCGGNANDEKEVSLSETIDNIKEQIASDLEAGGVENPLVDGQLLGYTLTDLTSDSEEATMYAEKLNLDSELINAGYILVPMMNVKSDEIILLEAKDEGEVESLKQVLEQELQAQIDTWERYLPDQYEKVKKNEIKTNGRYLLYVTYDHPEKIVKIFNEQF</sequence>
<accession>A0A927CVB2</accession>